<sequence length="260" mass="28639">MNRRRTVAVVVLAIAVALLYGLFGYHPAAAGTDAPFDDAEPDGSYSSNMSLSTNGNQFVAYDISNDEPDGEMLLTAEFEDVTYTTYWHENRSVTRSVASTATQYEQLLELSADERLVRQNNETMTAVVVDTDEESPGGGRSLLLTVLEYPEYERTGTTTYEGRKVAVYAAQSGWYNTANFESGRTAYNVELASGVLYVDAETDQLLYANVTFRFVRAETVGEYLLNKHLRGESATTSIDVAVDPGPTNVTRPEWAPESDD</sequence>
<feature type="region of interest" description="Disordered" evidence="1">
    <location>
        <begin position="236"/>
        <end position="260"/>
    </location>
</feature>
<accession>A0ABD6B4P6</accession>
<proteinExistence type="predicted"/>
<name>A0ABD6B4P6_9EURY</name>
<dbReference type="Proteomes" id="UP001597111">
    <property type="component" value="Unassembled WGS sequence"/>
</dbReference>
<dbReference type="RefSeq" id="WP_379731257.1">
    <property type="nucleotide sequence ID" value="NZ_JBHSWZ010000068.1"/>
</dbReference>
<evidence type="ECO:0000313" key="3">
    <source>
        <dbReference type="Proteomes" id="UP001597111"/>
    </source>
</evidence>
<dbReference type="EMBL" id="JBHUDH010000039">
    <property type="protein sequence ID" value="MFD1525663.1"/>
    <property type="molecule type" value="Genomic_DNA"/>
</dbReference>
<protein>
    <submittedName>
        <fullName evidence="2">Uncharacterized protein</fullName>
    </submittedName>
</protein>
<organism evidence="2 3">
    <name type="scientific">Halolamina salina</name>
    <dbReference type="NCBI Taxonomy" id="1220023"/>
    <lineage>
        <taxon>Archaea</taxon>
        <taxon>Methanobacteriati</taxon>
        <taxon>Methanobacteriota</taxon>
        <taxon>Stenosarchaea group</taxon>
        <taxon>Halobacteria</taxon>
        <taxon>Halobacteriales</taxon>
        <taxon>Haloferacaceae</taxon>
    </lineage>
</organism>
<reference evidence="2 3" key="1">
    <citation type="journal article" date="2019" name="Int. J. Syst. Evol. Microbiol.">
        <title>The Global Catalogue of Microorganisms (GCM) 10K type strain sequencing project: providing services to taxonomists for standard genome sequencing and annotation.</title>
        <authorList>
            <consortium name="The Broad Institute Genomics Platform"/>
            <consortium name="The Broad Institute Genome Sequencing Center for Infectious Disease"/>
            <person name="Wu L."/>
            <person name="Ma J."/>
        </authorList>
    </citation>
    <scope>NUCLEOTIDE SEQUENCE [LARGE SCALE GENOMIC DNA]</scope>
    <source>
        <strain evidence="2 3">CGMCC 1.12285</strain>
    </source>
</reference>
<gene>
    <name evidence="2" type="ORF">ACFR9S_05000</name>
</gene>
<keyword evidence="3" id="KW-1185">Reference proteome</keyword>
<comment type="caution">
    <text evidence="2">The sequence shown here is derived from an EMBL/GenBank/DDBJ whole genome shotgun (WGS) entry which is preliminary data.</text>
</comment>
<evidence type="ECO:0000313" key="2">
    <source>
        <dbReference type="EMBL" id="MFD1525663.1"/>
    </source>
</evidence>
<dbReference type="AlphaFoldDB" id="A0ABD6B4P6"/>
<evidence type="ECO:0000256" key="1">
    <source>
        <dbReference type="SAM" id="MobiDB-lite"/>
    </source>
</evidence>